<evidence type="ECO:0000313" key="1">
    <source>
        <dbReference type="EMBL" id="CAD5230503.1"/>
    </source>
</evidence>
<accession>A0A811LTY5</accession>
<dbReference type="EMBL" id="CAJFDH010000006">
    <property type="protein sequence ID" value="CAD5230503.1"/>
    <property type="molecule type" value="Genomic_DNA"/>
</dbReference>
<protein>
    <submittedName>
        <fullName evidence="1">Uncharacterized protein</fullName>
    </submittedName>
</protein>
<organism evidence="1 2">
    <name type="scientific">Bursaphelenchus okinawaensis</name>
    <dbReference type="NCBI Taxonomy" id="465554"/>
    <lineage>
        <taxon>Eukaryota</taxon>
        <taxon>Metazoa</taxon>
        <taxon>Ecdysozoa</taxon>
        <taxon>Nematoda</taxon>
        <taxon>Chromadorea</taxon>
        <taxon>Rhabditida</taxon>
        <taxon>Tylenchina</taxon>
        <taxon>Tylenchomorpha</taxon>
        <taxon>Aphelenchoidea</taxon>
        <taxon>Aphelenchoididae</taxon>
        <taxon>Bursaphelenchus</taxon>
    </lineage>
</organism>
<reference evidence="1" key="1">
    <citation type="submission" date="2020-09" db="EMBL/GenBank/DDBJ databases">
        <authorList>
            <person name="Kikuchi T."/>
        </authorList>
    </citation>
    <scope>NUCLEOTIDE SEQUENCE</scope>
    <source>
        <strain evidence="1">SH1</strain>
    </source>
</reference>
<dbReference type="AlphaFoldDB" id="A0A811LTY5"/>
<name>A0A811LTY5_9BILA</name>
<comment type="caution">
    <text evidence="1">The sequence shown here is derived from an EMBL/GenBank/DDBJ whole genome shotgun (WGS) entry which is preliminary data.</text>
</comment>
<evidence type="ECO:0000313" key="2">
    <source>
        <dbReference type="Proteomes" id="UP000614601"/>
    </source>
</evidence>
<proteinExistence type="predicted"/>
<dbReference type="EMBL" id="CAJFCW020000006">
    <property type="protein sequence ID" value="CAG9127787.1"/>
    <property type="molecule type" value="Genomic_DNA"/>
</dbReference>
<dbReference type="Proteomes" id="UP000783686">
    <property type="component" value="Unassembled WGS sequence"/>
</dbReference>
<dbReference type="OrthoDB" id="10329724at2759"/>
<dbReference type="Proteomes" id="UP000614601">
    <property type="component" value="Unassembled WGS sequence"/>
</dbReference>
<sequence length="276" mass="32102">MSFGYVELLNGIAMEMFSSARYLIYNLRSNIEALHFGKGSLLIDMDISLLMEIKKFNETRDFLPFHDVVKSATAITATQVMFYGNKKQVYMLERFLDLIIPCYTEFPWNQVFRMGKINLTLMAAVAKQVVDHLSYGEHKHFPSNYVLQQKERILSEYHAWIQLVDPDGLGQPAFEAFNDLFSNIEFHEKRIGTFTQFYMLPNELKYIIIKKAAETSPTAVDSTGRTFNVMYGNVIEDDVDYNYNLLLTRAPCKKSKIDRLEDNRPRVELDNALDYY</sequence>
<keyword evidence="2" id="KW-1185">Reference proteome</keyword>
<gene>
    <name evidence="1" type="ORF">BOKJ2_LOCUS14168</name>
</gene>